<feature type="region of interest" description="Disordered" evidence="2">
    <location>
        <begin position="1779"/>
        <end position="1801"/>
    </location>
</feature>
<dbReference type="SUPFAM" id="SSF52540">
    <property type="entry name" value="P-loop containing nucleoside triphosphate hydrolases"/>
    <property type="match status" value="1"/>
</dbReference>
<dbReference type="Gene3D" id="3.40.50.300">
    <property type="entry name" value="P-loop containing nucleotide triphosphate hydrolases"/>
    <property type="match status" value="1"/>
</dbReference>
<dbReference type="OrthoDB" id="21416at2759"/>
<name>A0A4Q2DRR4_9AGAR</name>
<feature type="region of interest" description="Disordered" evidence="2">
    <location>
        <begin position="1383"/>
        <end position="1435"/>
    </location>
</feature>
<comment type="caution">
    <text evidence="5">The sequence shown here is derived from an EMBL/GenBank/DDBJ whole genome shotgun (WGS) entry which is preliminary data.</text>
</comment>
<dbReference type="InterPro" id="IPR038921">
    <property type="entry name" value="YOR389W-like"/>
</dbReference>
<accession>A0A4Q2DRR4</accession>
<feature type="compositionally biased region" description="Basic residues" evidence="2">
    <location>
        <begin position="216"/>
        <end position="228"/>
    </location>
</feature>
<evidence type="ECO:0000256" key="3">
    <source>
        <dbReference type="SAM" id="SignalP"/>
    </source>
</evidence>
<feature type="compositionally biased region" description="Acidic residues" evidence="2">
    <location>
        <begin position="1385"/>
        <end position="1406"/>
    </location>
</feature>
<dbReference type="Pfam" id="PF24883">
    <property type="entry name" value="NPHP3_N"/>
    <property type="match status" value="1"/>
</dbReference>
<evidence type="ECO:0000256" key="1">
    <source>
        <dbReference type="ARBA" id="ARBA00022737"/>
    </source>
</evidence>
<dbReference type="Proteomes" id="UP000290288">
    <property type="component" value="Unassembled WGS sequence"/>
</dbReference>
<dbReference type="EMBL" id="SDEE01000080">
    <property type="protein sequence ID" value="RXW22201.1"/>
    <property type="molecule type" value="Genomic_DNA"/>
</dbReference>
<keyword evidence="1" id="KW-0677">Repeat</keyword>
<dbReference type="PANTHER" id="PTHR35204:SF1">
    <property type="entry name" value="ENTEROTOXIN"/>
    <property type="match status" value="1"/>
</dbReference>
<evidence type="ECO:0000313" key="5">
    <source>
        <dbReference type="EMBL" id="RXW22201.1"/>
    </source>
</evidence>
<gene>
    <name evidence="5" type="ORF">EST38_g3649</name>
</gene>
<dbReference type="InterPro" id="IPR027417">
    <property type="entry name" value="P-loop_NTPase"/>
</dbReference>
<protein>
    <recommendedName>
        <fullName evidence="4">Nephrocystin 3-like N-terminal domain-containing protein</fullName>
    </recommendedName>
</protein>
<evidence type="ECO:0000256" key="2">
    <source>
        <dbReference type="SAM" id="MobiDB-lite"/>
    </source>
</evidence>
<feature type="region of interest" description="Disordered" evidence="2">
    <location>
        <begin position="215"/>
        <end position="235"/>
    </location>
</feature>
<proteinExistence type="predicted"/>
<feature type="signal peptide" evidence="3">
    <location>
        <begin position="1"/>
        <end position="19"/>
    </location>
</feature>
<feature type="chain" id="PRO_5020620675" description="Nephrocystin 3-like N-terminal domain-containing protein" evidence="3">
    <location>
        <begin position="20"/>
        <end position="1864"/>
    </location>
</feature>
<evidence type="ECO:0000313" key="6">
    <source>
        <dbReference type="Proteomes" id="UP000290288"/>
    </source>
</evidence>
<dbReference type="InterPro" id="IPR056884">
    <property type="entry name" value="NPHP3-like_N"/>
</dbReference>
<dbReference type="STRING" id="2316362.A0A4Q2DRR4"/>
<feature type="domain" description="Nephrocystin 3-like N-terminal" evidence="4">
    <location>
        <begin position="629"/>
        <end position="802"/>
    </location>
</feature>
<organism evidence="5 6">
    <name type="scientific">Candolleomyces aberdarensis</name>
    <dbReference type="NCBI Taxonomy" id="2316362"/>
    <lineage>
        <taxon>Eukaryota</taxon>
        <taxon>Fungi</taxon>
        <taxon>Dikarya</taxon>
        <taxon>Basidiomycota</taxon>
        <taxon>Agaricomycotina</taxon>
        <taxon>Agaricomycetes</taxon>
        <taxon>Agaricomycetidae</taxon>
        <taxon>Agaricales</taxon>
        <taxon>Agaricineae</taxon>
        <taxon>Psathyrellaceae</taxon>
        <taxon>Candolleomyces</taxon>
    </lineage>
</organism>
<keyword evidence="6" id="KW-1185">Reference proteome</keyword>
<sequence length="1864" mass="212977">MKSLSFVSGFLTALTYVHAAQVPLLAPAEWDSKWKFDVEPSENATANYVFETVSALLQQWPNTRYRNGHSIISVTIPPGTLLYHGTWQHKVPSVPDWVATDPEHAYLFSRGFTKDAGGWLLTLAAARPLNVLYFDGSSAAKVYGAMDVQDILVWGAVQPDKIFSEKQRINDLCGWGKKYNIDGFLRMEMDFEIMLCNFTEGVEVASFLNVVGGRVRGGHRSPPKKKPKLAPPPGETKPYLPAYRALEAGHWHNRFPGETRAQLDFTRFISFYDTEMFPSLVDARYGQERWDHRVEKLGNEARQRLLNRLDEVLTPGLPKSGSVVDWTTLVRVIVQRYADRLEVLQYLLNRTRSEGEDFLEETVKEVHEFAESMLYPYVLNHVRPNSTSEDTPALAWAAPVFEQCATAHTKVISTTLRGNLTQSEQIILDGVDGVSHEICRVVVGIWAHGVALGLDEDGELRNTFPSQDVLADWASRVDKLIRWLDWSIWVKCKPECGFEETCYIPTWPWLHGRDSLPMPNPNTPPPIPGNDSSPFIQRAGDTHPDDPRMRNWRIQPKSSSAIMFQNAQKFNIESLVNYSIQGDYYQVNNVGKDEKREIFELYSRLSQNFDNEPYYSSRQDQNLRRLTEGTCKWLFEDSTFLQWRDDPETRQPVLWVHGSPGSGKSTLCSQAIRSLADSPKRPSIAYHFCDFAQQHKEIEILSMLACQLLDADSTAFADLPPLPISILSAAALQCKRTDNVRNIVKHLVLRSPSQMVYFLLDGVDEELGGPKGRWSDGICPVLQFLVQLAVEFPQHVRLWVSSQPRGEIKDQLINFQGIDIVPFARDDIVLYLSKKVPEIRGPTESDQKIFLQTLQDGAESSFIWARLMMEELSQRPTLKSMKEFLEAGFPRTLDDYYQKIFDRCPQHLRPIASMVFSLLIYAKRPLRFCELWEAVWCLSSKTTDVLDPDDKPYESHLRDVFQPFIELVPIHSTEEKNDKSDELQFACRIIHSTLKDFLVEHRMILCTDNFQFEEVHICPELAVKACLNYLLQSRFSDLLQKEGEQWHDVSGTPVMNNRFLIYAAKYWDKHLDNVFDPERQEELMPKVTAFVKSPNFWTVLQVQAIWVQAQFSTFHTFSDDGMKWLRRMLPWWFMSSDEGFEVWMQNRSFLRQWRYFLCCGICSGASHTHTSPYTGEMDHIWTGALGPNHFLTERRSRVSSFAVTTEQRVGRVQCIFFTDVTSDSGSEIYALQISYNNLPAKTDEAPLSLATVVLSVTLDCKSQTWELKDKASPTLKNQQVLQVPASTCDFDLYVHDPSNPYAQTDRAPLAAFSSNGQTLRIGSKLFQRDPHGNFTPIPSIHSSNIIGGSRRTRYVEEVSRRGQFLAVTSRTRLSSKELDRKFDDLHDDSDDELEVQEWDSDEDAMDSWDLKAEDSDDSDLEFASDDDSLSEGSSVFSNRDRFDDDMINPWADYHLGWALGGGGLLVELDSSDSEEEEDSKDPPAFNRHLFREEDDEDWDGLPQYFSDQKTSRSKPRATIAVFDSTSGSSTCVFRKQIPLRCKIYASPPVFHPSKPLVVWPLGDGDILFVDYEKRTSFTRRLRPSTSFTRQISIQCIFSSCGQFMHIAALEGRRPDPKAIVQAEKHRTPLPPIHLALLVSTYRLSSKKTTRSPPTLIHRIRIDLKEVKNINTRQMPFNLTWTHDYLYVTASWKLLQVYRVPLFSELEATNLKEDEENGTSCDDSQPVMAPEKTVFMPKTCTHRSVRFFPTVDGDVPVPARIVVGHEVSVVEDPSKAHQSLGSLFGTHPTIDTQKPKEEPTSKSSLFFESPVVCYLDEEKNLGDWVDSKSRTKITENLGIGALDVRMEGMEKFNPEDDCELEPYYY</sequence>
<evidence type="ECO:0000259" key="4">
    <source>
        <dbReference type="Pfam" id="PF24883"/>
    </source>
</evidence>
<reference evidence="5 6" key="1">
    <citation type="submission" date="2019-01" db="EMBL/GenBank/DDBJ databases">
        <title>Draft genome sequence of Psathyrella aberdarensis IHI B618.</title>
        <authorList>
            <person name="Buettner E."/>
            <person name="Kellner H."/>
        </authorList>
    </citation>
    <scope>NUCLEOTIDE SEQUENCE [LARGE SCALE GENOMIC DNA]</scope>
    <source>
        <strain evidence="5 6">IHI B618</strain>
    </source>
</reference>
<feature type="compositionally biased region" description="Acidic residues" evidence="2">
    <location>
        <begin position="1414"/>
        <end position="1429"/>
    </location>
</feature>
<dbReference type="PANTHER" id="PTHR35204">
    <property type="entry name" value="YALI0A21131P"/>
    <property type="match status" value="1"/>
</dbReference>
<keyword evidence="3" id="KW-0732">Signal</keyword>